<accession>A0A0A9H5S9</accession>
<proteinExistence type="predicted"/>
<name>A0A0A9H5S9_ARUDO</name>
<organism evidence="1">
    <name type="scientific">Arundo donax</name>
    <name type="common">Giant reed</name>
    <name type="synonym">Donax arundinaceus</name>
    <dbReference type="NCBI Taxonomy" id="35708"/>
    <lineage>
        <taxon>Eukaryota</taxon>
        <taxon>Viridiplantae</taxon>
        <taxon>Streptophyta</taxon>
        <taxon>Embryophyta</taxon>
        <taxon>Tracheophyta</taxon>
        <taxon>Spermatophyta</taxon>
        <taxon>Magnoliopsida</taxon>
        <taxon>Liliopsida</taxon>
        <taxon>Poales</taxon>
        <taxon>Poaceae</taxon>
        <taxon>PACMAD clade</taxon>
        <taxon>Arundinoideae</taxon>
        <taxon>Arundineae</taxon>
        <taxon>Arundo</taxon>
    </lineage>
</organism>
<dbReference type="AlphaFoldDB" id="A0A0A9H5S9"/>
<dbReference type="EMBL" id="GBRH01169633">
    <property type="protein sequence ID" value="JAE28263.1"/>
    <property type="molecule type" value="Transcribed_RNA"/>
</dbReference>
<protein>
    <submittedName>
        <fullName evidence="1">Uncharacterized protein</fullName>
    </submittedName>
</protein>
<evidence type="ECO:0000313" key="1">
    <source>
        <dbReference type="EMBL" id="JAE28263.1"/>
    </source>
</evidence>
<sequence length="66" mass="7277">MMSTSSYSGVTLSRSMKEKILSKLADCDTPYSAVVLMLHEHLDYLTIHSYSLAMPGSRGKLPRASI</sequence>
<reference evidence="1" key="2">
    <citation type="journal article" date="2015" name="Data Brief">
        <title>Shoot transcriptome of the giant reed, Arundo donax.</title>
        <authorList>
            <person name="Barrero R.A."/>
            <person name="Guerrero F.D."/>
            <person name="Moolhuijzen P."/>
            <person name="Goolsby J.A."/>
            <person name="Tidwell J."/>
            <person name="Bellgard S.E."/>
            <person name="Bellgard M.I."/>
        </authorList>
    </citation>
    <scope>NUCLEOTIDE SEQUENCE</scope>
    <source>
        <tissue evidence="1">Shoot tissue taken approximately 20 cm above the soil surface</tissue>
    </source>
</reference>
<reference evidence="1" key="1">
    <citation type="submission" date="2014-09" db="EMBL/GenBank/DDBJ databases">
        <authorList>
            <person name="Magalhaes I.L.F."/>
            <person name="Oliveira U."/>
            <person name="Santos F.R."/>
            <person name="Vidigal T.H.D.A."/>
            <person name="Brescovit A.D."/>
            <person name="Santos A.J."/>
        </authorList>
    </citation>
    <scope>NUCLEOTIDE SEQUENCE</scope>
    <source>
        <tissue evidence="1">Shoot tissue taken approximately 20 cm above the soil surface</tissue>
    </source>
</reference>